<dbReference type="RefSeq" id="XP_065330000.1">
    <property type="nucleotide sequence ID" value="XM_065473928.1"/>
</dbReference>
<accession>A0AAX4JD02</accession>
<dbReference type="GeneID" id="90541671"/>
<evidence type="ECO:0000256" key="1">
    <source>
        <dbReference type="SAM" id="SignalP"/>
    </source>
</evidence>
<dbReference type="EMBL" id="CP142731">
    <property type="protein sequence ID" value="WUR03855.1"/>
    <property type="molecule type" value="Genomic_DNA"/>
</dbReference>
<gene>
    <name evidence="2" type="ORF">VNE69_06174</name>
</gene>
<name>A0AAX4JD02_9MICR</name>
<organism evidence="2 3">
    <name type="scientific">Vairimorpha necatrix</name>
    <dbReference type="NCBI Taxonomy" id="6039"/>
    <lineage>
        <taxon>Eukaryota</taxon>
        <taxon>Fungi</taxon>
        <taxon>Fungi incertae sedis</taxon>
        <taxon>Microsporidia</taxon>
        <taxon>Nosematidae</taxon>
        <taxon>Vairimorpha</taxon>
    </lineage>
</organism>
<dbReference type="KEGG" id="vnx:VNE69_06174"/>
<reference evidence="2" key="1">
    <citation type="journal article" date="2024" name="BMC Genomics">
        <title>Functional annotation of a divergent genome using sequence and structure-based similarity.</title>
        <authorList>
            <person name="Svedberg D."/>
            <person name="Winiger R.R."/>
            <person name="Berg A."/>
            <person name="Sharma H."/>
            <person name="Tellgren-Roth C."/>
            <person name="Debrunner-Vossbrinck B.A."/>
            <person name="Vossbrinck C.R."/>
            <person name="Barandun J."/>
        </authorList>
    </citation>
    <scope>NUCLEOTIDE SEQUENCE</scope>
    <source>
        <strain evidence="2">Illinois isolate</strain>
    </source>
</reference>
<dbReference type="AlphaFoldDB" id="A0AAX4JD02"/>
<feature type="chain" id="PRO_5043982615" evidence="1">
    <location>
        <begin position="16"/>
        <end position="723"/>
    </location>
</feature>
<evidence type="ECO:0000313" key="2">
    <source>
        <dbReference type="EMBL" id="WUR03855.1"/>
    </source>
</evidence>
<keyword evidence="3" id="KW-1185">Reference proteome</keyword>
<proteinExistence type="predicted"/>
<protein>
    <submittedName>
        <fullName evidence="2">Uncharacterized protein</fullName>
    </submittedName>
</protein>
<sequence length="723" mass="86593">MFFMNFFFMILVVRANSCLLNVIKDKIMHKIETRDYFSIDSTKKYNYVYIFKNKNEYDKDFIKVRMSIWNVQNTIPPLYIYCENKSINDIREEIEIKIKTQFDFPNNHLILLLYEESEIDTYINNDKSFTFGDVINHIKEINAKRKDGYEIYYENIFTINSLFEETLFLGEIYNNKLKSAKSYIEVILKGIDKPMHYMKFHIHSENNYYLFRLYIEDLFNIVDTEIVSDKKVEIDILKKFTELSEKSHDNFNSLYMKPHTLPIKSTKDFIEIFDDDLYLKVEIESDRIFLNHNDEEYYIHSVERKNGMSDAFFVEMMEIFKIFSSMNSHENIKGVKLVYNLLKYNDKINTLIFNIINRRGSALHMLFLLFLHNEKIDEKILSSLLLKNNYHESTRTKLLNLVYEHLATTHGTRLYLIQICLLIEAERYMNENNIDEDFIFKNFKDIYNLLDSKKSTTRNMNLFKTIDLLASHYFDHFIKYKAKIIMKICSIASLFSRLNTDIFFKHDKSVLSEKNIIRYLKLDKTEVKNYVESIRSKLLKNIQEDKKYECIRTKKKDEIMYAMQILKKHPSKKTLNEILKKALNTDIGILQDELLIENIVTKLIDMATDFIDKTFNEIKKFDRMNKELKDYLIVETKKNYHMAIKYYTTENIKNNRRRYLHQGLINLLKNEINNDKHAKSICEKNLAYIRSSLNEQHFIKVYNSFAGKLHDDLIKALKDKGKQ</sequence>
<dbReference type="Proteomes" id="UP001334084">
    <property type="component" value="Chromosome 6"/>
</dbReference>
<feature type="signal peptide" evidence="1">
    <location>
        <begin position="1"/>
        <end position="15"/>
    </location>
</feature>
<keyword evidence="1" id="KW-0732">Signal</keyword>
<evidence type="ECO:0000313" key="3">
    <source>
        <dbReference type="Proteomes" id="UP001334084"/>
    </source>
</evidence>